<feature type="transmembrane region" description="Helical" evidence="1">
    <location>
        <begin position="6"/>
        <end position="27"/>
    </location>
</feature>
<keyword evidence="1" id="KW-0472">Membrane</keyword>
<keyword evidence="3" id="KW-1185">Reference proteome</keyword>
<evidence type="ECO:0000313" key="2">
    <source>
        <dbReference type="EMBL" id="GHA94029.1"/>
    </source>
</evidence>
<sequence>MSDPYLIGVSVTACSAGLVTAAAYIVAPLVQSWRRARRCALALPANAESCEFLHCPNERRTRPHAVHADGSRSCWHCGHNSPGDQ</sequence>
<dbReference type="Proteomes" id="UP000599437">
    <property type="component" value="Unassembled WGS sequence"/>
</dbReference>
<accession>A0ABQ3DGW7</accession>
<proteinExistence type="predicted"/>
<keyword evidence="1" id="KW-1133">Transmembrane helix</keyword>
<dbReference type="EMBL" id="BMVO01000003">
    <property type="protein sequence ID" value="GHA94029.1"/>
    <property type="molecule type" value="Genomic_DNA"/>
</dbReference>
<protein>
    <submittedName>
        <fullName evidence="2">Uncharacterized protein</fullName>
    </submittedName>
</protein>
<evidence type="ECO:0000313" key="3">
    <source>
        <dbReference type="Proteomes" id="UP000599437"/>
    </source>
</evidence>
<keyword evidence="1" id="KW-0812">Transmembrane</keyword>
<organism evidence="2 3">
    <name type="scientific">Streptomyces chryseus</name>
    <dbReference type="NCBI Taxonomy" id="68186"/>
    <lineage>
        <taxon>Bacteria</taxon>
        <taxon>Bacillati</taxon>
        <taxon>Actinomycetota</taxon>
        <taxon>Actinomycetes</taxon>
        <taxon>Kitasatosporales</taxon>
        <taxon>Streptomycetaceae</taxon>
        <taxon>Streptomyces</taxon>
    </lineage>
</organism>
<reference evidence="3" key="1">
    <citation type="journal article" date="2019" name="Int. J. Syst. Evol. Microbiol.">
        <title>The Global Catalogue of Microorganisms (GCM) 10K type strain sequencing project: providing services to taxonomists for standard genome sequencing and annotation.</title>
        <authorList>
            <consortium name="The Broad Institute Genomics Platform"/>
            <consortium name="The Broad Institute Genome Sequencing Center for Infectious Disease"/>
            <person name="Wu L."/>
            <person name="Ma J."/>
        </authorList>
    </citation>
    <scope>NUCLEOTIDE SEQUENCE [LARGE SCALE GENOMIC DNA]</scope>
    <source>
        <strain evidence="3">JCM 4737</strain>
    </source>
</reference>
<dbReference type="RefSeq" id="WP_138895144.1">
    <property type="nucleotide sequence ID" value="NZ_BMVO01000003.1"/>
</dbReference>
<gene>
    <name evidence="2" type="ORF">GCM10010346_15930</name>
</gene>
<comment type="caution">
    <text evidence="2">The sequence shown here is derived from an EMBL/GenBank/DDBJ whole genome shotgun (WGS) entry which is preliminary data.</text>
</comment>
<evidence type="ECO:0000256" key="1">
    <source>
        <dbReference type="SAM" id="Phobius"/>
    </source>
</evidence>
<name>A0ABQ3DGW7_9ACTN</name>